<dbReference type="EC" id="3.1.4.-" evidence="2"/>
<dbReference type="AlphaFoldDB" id="A0A378NV14"/>
<dbReference type="GO" id="GO:0046872">
    <property type="term" value="F:metal ion binding"/>
    <property type="evidence" value="ECO:0007669"/>
    <property type="project" value="UniProtKB-KW"/>
</dbReference>
<comment type="cofactor">
    <cofactor evidence="2">
        <name>a divalent metal cation</name>
        <dbReference type="ChEBI" id="CHEBI:60240"/>
    </cofactor>
</comment>
<evidence type="ECO:0000259" key="3">
    <source>
        <dbReference type="Pfam" id="PF12850"/>
    </source>
</evidence>
<evidence type="ECO:0000313" key="5">
    <source>
        <dbReference type="Proteomes" id="UP000255234"/>
    </source>
</evidence>
<dbReference type="GeneID" id="62779209"/>
<dbReference type="InterPro" id="IPR024654">
    <property type="entry name" value="Calcineurin-like_PHP_lpxH"/>
</dbReference>
<evidence type="ECO:0000256" key="1">
    <source>
        <dbReference type="ARBA" id="ARBA00008950"/>
    </source>
</evidence>
<feature type="domain" description="Calcineurin-like phosphoesterase" evidence="3">
    <location>
        <begin position="1"/>
        <end position="147"/>
    </location>
</feature>
<dbReference type="Proteomes" id="UP000255234">
    <property type="component" value="Unassembled WGS sequence"/>
</dbReference>
<evidence type="ECO:0000256" key="2">
    <source>
        <dbReference type="RuleBase" id="RU362039"/>
    </source>
</evidence>
<dbReference type="Gene3D" id="3.60.21.10">
    <property type="match status" value="1"/>
</dbReference>
<dbReference type="Pfam" id="PF12850">
    <property type="entry name" value="Metallophos_2"/>
    <property type="match status" value="1"/>
</dbReference>
<dbReference type="InterPro" id="IPR000979">
    <property type="entry name" value="Phosphodiesterase_MJ0936/Vps29"/>
</dbReference>
<sequence>MKIGIMSDSHHDLSAIDDAICLADDVDCWLHAGDSIDDAGYLADVSKKPVYAVPGNIDWFSTKPKEILVEIAGKKIFLTHGHKYNVKWTTKYLYEQASKLGADIIVYGHSHVGNEEHVNDKIIINPGSVSEPRDGLDPSFMIIDINNEKINLQRIFLK</sequence>
<dbReference type="CDD" id="cd00841">
    <property type="entry name" value="MPP_YfcE"/>
    <property type="match status" value="1"/>
</dbReference>
<organism evidence="4 5">
    <name type="scientific">Megamonas hypermegale</name>
    <dbReference type="NCBI Taxonomy" id="158847"/>
    <lineage>
        <taxon>Bacteria</taxon>
        <taxon>Bacillati</taxon>
        <taxon>Bacillota</taxon>
        <taxon>Negativicutes</taxon>
        <taxon>Selenomonadales</taxon>
        <taxon>Selenomonadaceae</taxon>
        <taxon>Megamonas</taxon>
    </lineage>
</organism>
<dbReference type="EMBL" id="UGPP01000001">
    <property type="protein sequence ID" value="STY71706.1"/>
    <property type="molecule type" value="Genomic_DNA"/>
</dbReference>
<evidence type="ECO:0000313" key="4">
    <source>
        <dbReference type="EMBL" id="STY71706.1"/>
    </source>
</evidence>
<dbReference type="RefSeq" id="WP_008537244.1">
    <property type="nucleotide sequence ID" value="NZ_UGPP01000001.1"/>
</dbReference>
<keyword evidence="2" id="KW-0479">Metal-binding</keyword>
<dbReference type="InterPro" id="IPR029052">
    <property type="entry name" value="Metallo-depent_PP-like"/>
</dbReference>
<dbReference type="InterPro" id="IPR041802">
    <property type="entry name" value="MPP_YfcE"/>
</dbReference>
<gene>
    <name evidence="4" type="ORF">NCTC10571_01869</name>
</gene>
<accession>A0A378NV14</accession>
<dbReference type="NCBIfam" id="TIGR00040">
    <property type="entry name" value="yfcE"/>
    <property type="match status" value="1"/>
</dbReference>
<name>A0A378NV14_9FIRM</name>
<dbReference type="GO" id="GO:0016787">
    <property type="term" value="F:hydrolase activity"/>
    <property type="evidence" value="ECO:0007669"/>
    <property type="project" value="UniProtKB-UniRule"/>
</dbReference>
<keyword evidence="4" id="KW-0378">Hydrolase</keyword>
<comment type="similarity">
    <text evidence="1 2">Belongs to the metallophosphoesterase superfamily. YfcE family.</text>
</comment>
<proteinExistence type="inferred from homology"/>
<reference evidence="4 5" key="1">
    <citation type="submission" date="2018-06" db="EMBL/GenBank/DDBJ databases">
        <authorList>
            <consortium name="Pathogen Informatics"/>
            <person name="Doyle S."/>
        </authorList>
    </citation>
    <scope>NUCLEOTIDE SEQUENCE [LARGE SCALE GENOMIC DNA]</scope>
    <source>
        <strain evidence="4 5">NCTC10571</strain>
    </source>
</reference>
<dbReference type="PANTHER" id="PTHR11124">
    <property type="entry name" value="VACUOLAR SORTING PROTEIN VPS29"/>
    <property type="match status" value="1"/>
</dbReference>
<dbReference type="SUPFAM" id="SSF56300">
    <property type="entry name" value="Metallo-dependent phosphatases"/>
    <property type="match status" value="1"/>
</dbReference>
<protein>
    <recommendedName>
        <fullName evidence="2">Phosphoesterase</fullName>
        <ecNumber evidence="2">3.1.4.-</ecNumber>
    </recommendedName>
</protein>